<dbReference type="InterPro" id="IPR045249">
    <property type="entry name" value="HARBI1-like"/>
</dbReference>
<evidence type="ECO:0000256" key="3">
    <source>
        <dbReference type="ARBA" id="ARBA00006958"/>
    </source>
</evidence>
<keyword evidence="6" id="KW-0378">Hydrolase</keyword>
<dbReference type="AlphaFoldDB" id="A0AAW2LLB8"/>
<keyword evidence="7" id="KW-0539">Nucleus</keyword>
<gene>
    <name evidence="9" type="ORF">Sradi_5241800</name>
</gene>
<evidence type="ECO:0000256" key="7">
    <source>
        <dbReference type="ARBA" id="ARBA00023242"/>
    </source>
</evidence>
<dbReference type="GO" id="GO:0004518">
    <property type="term" value="F:nuclease activity"/>
    <property type="evidence" value="ECO:0007669"/>
    <property type="project" value="UniProtKB-KW"/>
</dbReference>
<comment type="cofactor">
    <cofactor evidence="1">
        <name>a divalent metal cation</name>
        <dbReference type="ChEBI" id="CHEBI:60240"/>
    </cofactor>
</comment>
<comment type="caution">
    <text evidence="9">The sequence shown here is derived from an EMBL/GenBank/DDBJ whole genome shotgun (WGS) entry which is preliminary data.</text>
</comment>
<proteinExistence type="inferred from homology"/>
<sequence length="173" mass="19940">MSSRIPAQVKHLHRLVIDNDQSCVRNVHLNRNAFGRLCYLLKNSSGLRDMKGLSVNEQHLYGILRLNFTFLARPIPIFEDCHDSRWRWFKACLGALDGMYIDVRVPEKDKSRYRTRKGHIAVNVLGAFNMNMKFIYVLTGWEGSNADSRVLRDAINRPTGLRIPTSNMVHTNV</sequence>
<comment type="subcellular location">
    <subcellularLocation>
        <location evidence="2">Nucleus</location>
    </subcellularLocation>
</comment>
<organism evidence="9">
    <name type="scientific">Sesamum radiatum</name>
    <name type="common">Black benniseed</name>
    <dbReference type="NCBI Taxonomy" id="300843"/>
    <lineage>
        <taxon>Eukaryota</taxon>
        <taxon>Viridiplantae</taxon>
        <taxon>Streptophyta</taxon>
        <taxon>Embryophyta</taxon>
        <taxon>Tracheophyta</taxon>
        <taxon>Spermatophyta</taxon>
        <taxon>Magnoliopsida</taxon>
        <taxon>eudicotyledons</taxon>
        <taxon>Gunneridae</taxon>
        <taxon>Pentapetalae</taxon>
        <taxon>asterids</taxon>
        <taxon>lamiids</taxon>
        <taxon>Lamiales</taxon>
        <taxon>Pedaliaceae</taxon>
        <taxon>Sesamum</taxon>
    </lineage>
</organism>
<dbReference type="InterPro" id="IPR027806">
    <property type="entry name" value="HARBI1_dom"/>
</dbReference>
<keyword evidence="5" id="KW-0479">Metal-binding</keyword>
<feature type="domain" description="DDE Tnp4" evidence="8">
    <location>
        <begin position="96"/>
        <end position="153"/>
    </location>
</feature>
<evidence type="ECO:0000256" key="1">
    <source>
        <dbReference type="ARBA" id="ARBA00001968"/>
    </source>
</evidence>
<name>A0AAW2LLB8_SESRA</name>
<keyword evidence="4" id="KW-0540">Nuclease</keyword>
<evidence type="ECO:0000256" key="2">
    <source>
        <dbReference type="ARBA" id="ARBA00004123"/>
    </source>
</evidence>
<evidence type="ECO:0000256" key="4">
    <source>
        <dbReference type="ARBA" id="ARBA00022722"/>
    </source>
</evidence>
<dbReference type="EMBL" id="JACGWJ010000024">
    <property type="protein sequence ID" value="KAL0319803.1"/>
    <property type="molecule type" value="Genomic_DNA"/>
</dbReference>
<dbReference type="GO" id="GO:0016787">
    <property type="term" value="F:hydrolase activity"/>
    <property type="evidence" value="ECO:0007669"/>
    <property type="project" value="UniProtKB-KW"/>
</dbReference>
<reference evidence="9" key="2">
    <citation type="journal article" date="2024" name="Plant">
        <title>Genomic evolution and insights into agronomic trait innovations of Sesamum species.</title>
        <authorList>
            <person name="Miao H."/>
            <person name="Wang L."/>
            <person name="Qu L."/>
            <person name="Liu H."/>
            <person name="Sun Y."/>
            <person name="Le M."/>
            <person name="Wang Q."/>
            <person name="Wei S."/>
            <person name="Zheng Y."/>
            <person name="Lin W."/>
            <person name="Duan Y."/>
            <person name="Cao H."/>
            <person name="Xiong S."/>
            <person name="Wang X."/>
            <person name="Wei L."/>
            <person name="Li C."/>
            <person name="Ma Q."/>
            <person name="Ju M."/>
            <person name="Zhao R."/>
            <person name="Li G."/>
            <person name="Mu C."/>
            <person name="Tian Q."/>
            <person name="Mei H."/>
            <person name="Zhang T."/>
            <person name="Gao T."/>
            <person name="Zhang H."/>
        </authorList>
    </citation>
    <scope>NUCLEOTIDE SEQUENCE</scope>
    <source>
        <strain evidence="9">G02</strain>
    </source>
</reference>
<comment type="similarity">
    <text evidence="3">Belongs to the HARBI1 family.</text>
</comment>
<reference evidence="9" key="1">
    <citation type="submission" date="2020-06" db="EMBL/GenBank/DDBJ databases">
        <authorList>
            <person name="Li T."/>
            <person name="Hu X."/>
            <person name="Zhang T."/>
            <person name="Song X."/>
            <person name="Zhang H."/>
            <person name="Dai N."/>
            <person name="Sheng W."/>
            <person name="Hou X."/>
            <person name="Wei L."/>
        </authorList>
    </citation>
    <scope>NUCLEOTIDE SEQUENCE</scope>
    <source>
        <strain evidence="9">G02</strain>
        <tissue evidence="9">Leaf</tissue>
    </source>
</reference>
<evidence type="ECO:0000256" key="6">
    <source>
        <dbReference type="ARBA" id="ARBA00022801"/>
    </source>
</evidence>
<evidence type="ECO:0000259" key="8">
    <source>
        <dbReference type="Pfam" id="PF13359"/>
    </source>
</evidence>
<accession>A0AAW2LLB8</accession>
<evidence type="ECO:0000256" key="5">
    <source>
        <dbReference type="ARBA" id="ARBA00022723"/>
    </source>
</evidence>
<dbReference type="GO" id="GO:0046872">
    <property type="term" value="F:metal ion binding"/>
    <property type="evidence" value="ECO:0007669"/>
    <property type="project" value="UniProtKB-KW"/>
</dbReference>
<dbReference type="PANTHER" id="PTHR22930">
    <property type="match status" value="1"/>
</dbReference>
<dbReference type="Pfam" id="PF13359">
    <property type="entry name" value="DDE_Tnp_4"/>
    <property type="match status" value="1"/>
</dbReference>
<dbReference type="GO" id="GO:0005634">
    <property type="term" value="C:nucleus"/>
    <property type="evidence" value="ECO:0007669"/>
    <property type="project" value="UniProtKB-SubCell"/>
</dbReference>
<evidence type="ECO:0000313" key="9">
    <source>
        <dbReference type="EMBL" id="KAL0319803.1"/>
    </source>
</evidence>
<protein>
    <recommendedName>
        <fullName evidence="8">DDE Tnp4 domain-containing protein</fullName>
    </recommendedName>
</protein>
<dbReference type="PANTHER" id="PTHR22930:SF281">
    <property type="entry name" value="NUCLEASE"/>
    <property type="match status" value="1"/>
</dbReference>